<evidence type="ECO:0008006" key="4">
    <source>
        <dbReference type="Google" id="ProtNLM"/>
    </source>
</evidence>
<sequence>MTRRLAALNRIVTFLVGVLLVAAGVVPAALYWDIPVLSERVTRIDRSLVAGLPEQRWFFAAAVAALVLLLVLGLWLIVANVRSHAFDHRTVTRTQPVPGSTVVNVRGVGAAACSALESHPMVSSASCAVAYVGPEPTATFTVVTDPALPLREAAALLDETDAQLADALEGIDLRTVYKVELERITR</sequence>
<evidence type="ECO:0000256" key="1">
    <source>
        <dbReference type="SAM" id="Phobius"/>
    </source>
</evidence>
<keyword evidence="1" id="KW-1133">Transmembrane helix</keyword>
<dbReference type="RefSeq" id="WP_019193930.1">
    <property type="nucleotide sequence ID" value="NZ_LT629765.1"/>
</dbReference>
<feature type="transmembrane region" description="Helical" evidence="1">
    <location>
        <begin position="57"/>
        <end position="79"/>
    </location>
</feature>
<keyword evidence="1" id="KW-0812">Transmembrane</keyword>
<evidence type="ECO:0000313" key="3">
    <source>
        <dbReference type="Proteomes" id="UP000182237"/>
    </source>
</evidence>
<dbReference type="AlphaFoldDB" id="A0A1H1SU81"/>
<keyword evidence="3" id="KW-1185">Reference proteome</keyword>
<dbReference type="STRING" id="1203190.GCA_000312345_01095"/>
<gene>
    <name evidence="2" type="ORF">SAMN04488539_1824</name>
</gene>
<accession>A0A1H1SU81</accession>
<name>A0A1H1SU81_9CORY</name>
<protein>
    <recommendedName>
        <fullName evidence="4">Alkaline shock response membrane anchor protein AmaP</fullName>
    </recommendedName>
</protein>
<proteinExistence type="predicted"/>
<feature type="transmembrane region" description="Helical" evidence="1">
    <location>
        <begin position="12"/>
        <end position="32"/>
    </location>
</feature>
<dbReference type="eggNOG" id="ENOG503049Z">
    <property type="taxonomic scope" value="Bacteria"/>
</dbReference>
<dbReference type="Proteomes" id="UP000182237">
    <property type="component" value="Chromosome I"/>
</dbReference>
<organism evidence="2 3">
    <name type="scientific">Corynebacterium timonense</name>
    <dbReference type="NCBI Taxonomy" id="441500"/>
    <lineage>
        <taxon>Bacteria</taxon>
        <taxon>Bacillati</taxon>
        <taxon>Actinomycetota</taxon>
        <taxon>Actinomycetes</taxon>
        <taxon>Mycobacteriales</taxon>
        <taxon>Corynebacteriaceae</taxon>
        <taxon>Corynebacterium</taxon>
    </lineage>
</organism>
<reference evidence="2 3" key="1">
    <citation type="submission" date="2016-10" db="EMBL/GenBank/DDBJ databases">
        <authorList>
            <person name="de Groot N.N."/>
        </authorList>
    </citation>
    <scope>NUCLEOTIDE SEQUENCE [LARGE SCALE GENOMIC DNA]</scope>
    <source>
        <strain evidence="2 3">DSM 45434</strain>
    </source>
</reference>
<keyword evidence="1" id="KW-0472">Membrane</keyword>
<evidence type="ECO:0000313" key="2">
    <source>
        <dbReference type="EMBL" id="SDS51494.1"/>
    </source>
</evidence>
<dbReference type="OrthoDB" id="4483205at2"/>
<dbReference type="EMBL" id="LT629765">
    <property type="protein sequence ID" value="SDS51494.1"/>
    <property type="molecule type" value="Genomic_DNA"/>
</dbReference>